<dbReference type="OrthoDB" id="9810135at2"/>
<dbReference type="EMBL" id="BDGB01000105">
    <property type="protein sequence ID" value="GAW73033.1"/>
    <property type="molecule type" value="Genomic_DNA"/>
</dbReference>
<evidence type="ECO:0008006" key="5">
    <source>
        <dbReference type="Google" id="ProtNLM"/>
    </source>
</evidence>
<gene>
    <name evidence="2" type="ORF">C5L28_002143</name>
    <name evidence="1" type="ORF">LPKJCM_02166</name>
</gene>
<evidence type="ECO:0000313" key="3">
    <source>
        <dbReference type="Proteomes" id="UP000214739"/>
    </source>
</evidence>
<reference evidence="2 4" key="2">
    <citation type="journal article" date="2019" name="Appl. Microbiol. Biotechnol.">
        <title>Uncovering carbohydrate metabolism through a genotype-phenotype association study of 56 lactic acid bacteria genomes.</title>
        <authorList>
            <person name="Buron-Moles G."/>
            <person name="Chailyan A."/>
            <person name="Dolejs I."/>
            <person name="Forster J."/>
            <person name="Miks M.H."/>
        </authorList>
    </citation>
    <scope>NUCLEOTIDE SEQUENCE [LARGE SCALE GENOMIC DNA]</scope>
    <source>
        <strain evidence="2 4">DSM 10551</strain>
    </source>
</reference>
<dbReference type="RefSeq" id="WP_057961334.1">
    <property type="nucleotide sequence ID" value="NZ_BAAAXO010000060.1"/>
</dbReference>
<dbReference type="Proteomes" id="UP000214739">
    <property type="component" value="Unassembled WGS sequence"/>
</dbReference>
<comment type="caution">
    <text evidence="1">The sequence shown here is derived from an EMBL/GenBank/DDBJ whole genome shotgun (WGS) entry which is preliminary data.</text>
</comment>
<evidence type="ECO:0000313" key="1">
    <source>
        <dbReference type="EMBL" id="GAW73033.1"/>
    </source>
</evidence>
<keyword evidence="4" id="KW-1185">Reference proteome</keyword>
<protein>
    <recommendedName>
        <fullName evidence="5">Bacteriophage abortive infection AbiH</fullName>
    </recommendedName>
</protein>
<evidence type="ECO:0000313" key="4">
    <source>
        <dbReference type="Proteomes" id="UP000294668"/>
    </source>
</evidence>
<sequence>MNQNKFSNNEDNPEKLLIIGNGFDLECGLQSNIKDYINFLASIKKIRFDKKNISIEDDELNEDIEEVLKTSPSTTSVEQGLKFFDDLKGKNSVNFENLTISFWDLVFLDYHKKSKNWNDVENAISNFSTNYTGFPYIYPQLHSLLNKFYLFASQNNKKFVEYLTSENFLFTELKKFEGNFKCYLEEAVKKSESTNSYKKNSIRLLNKLTDNKKYNIPQLSNQVQH</sequence>
<name>A0A224VIW7_9LACO</name>
<dbReference type="Proteomes" id="UP000294668">
    <property type="component" value="Unassembled WGS sequence"/>
</dbReference>
<dbReference type="EMBL" id="PUFL01000084">
    <property type="protein sequence ID" value="TDG88796.1"/>
    <property type="molecule type" value="Genomic_DNA"/>
</dbReference>
<dbReference type="Pfam" id="PF14253">
    <property type="entry name" value="AbiH"/>
    <property type="match status" value="1"/>
</dbReference>
<dbReference type="AlphaFoldDB" id="A0A224VIW7"/>
<organism evidence="1 3">
    <name type="scientific">Lentilactobacillus parakefiri</name>
    <dbReference type="NCBI Taxonomy" id="152332"/>
    <lineage>
        <taxon>Bacteria</taxon>
        <taxon>Bacillati</taxon>
        <taxon>Bacillota</taxon>
        <taxon>Bacilli</taxon>
        <taxon>Lactobacillales</taxon>
        <taxon>Lactobacillaceae</taxon>
        <taxon>Lentilactobacillus</taxon>
    </lineage>
</organism>
<reference evidence="2" key="3">
    <citation type="submission" date="2019-02" db="EMBL/GenBank/DDBJ databases">
        <authorList>
            <person name="Buron G."/>
            <person name="Chaylann A."/>
            <person name="Dolejs I."/>
            <person name="Forster J."/>
            <person name="Miks M.H."/>
        </authorList>
    </citation>
    <scope>NUCLEOTIDE SEQUENCE</scope>
    <source>
        <strain evidence="2">DSM 10551</strain>
    </source>
</reference>
<reference evidence="1 3" key="1">
    <citation type="journal article" date="2017" name="Biosci Microbiota Food Health">
        <title>Genomic characterization reconfirms the taxonomic status of Lactobacillus parakefiri.</title>
        <authorList>
            <person name="Tanizawa Y."/>
            <person name="Kobayashi H."/>
            <person name="Kaminuma E."/>
            <person name="Sakamoto M."/>
            <person name="Ohkuma M."/>
            <person name="Nakamura Y."/>
            <person name="Arita M."/>
            <person name="Tohno M."/>
        </authorList>
    </citation>
    <scope>NUCLEOTIDE SEQUENCE [LARGE SCALE GENOMIC DNA]</scope>
    <source>
        <strain evidence="1 3">JCM 8573</strain>
    </source>
</reference>
<evidence type="ECO:0000313" key="2">
    <source>
        <dbReference type="EMBL" id="TDG88796.1"/>
    </source>
</evidence>
<accession>A0A224VIW7</accession>
<proteinExistence type="predicted"/>
<dbReference type="InterPro" id="IPR025935">
    <property type="entry name" value="AbiH"/>
</dbReference>